<name>A0A3A4NQ37_ABYX5</name>
<dbReference type="Proteomes" id="UP000265882">
    <property type="component" value="Unassembled WGS sequence"/>
</dbReference>
<evidence type="ECO:0000259" key="2">
    <source>
        <dbReference type="SMART" id="SM00858"/>
    </source>
</evidence>
<protein>
    <recommendedName>
        <fullName evidence="2">SAF domain-containing protein</fullName>
    </recommendedName>
</protein>
<evidence type="ECO:0000313" key="3">
    <source>
        <dbReference type="EMBL" id="RJP22557.1"/>
    </source>
</evidence>
<dbReference type="PANTHER" id="PTHR30536">
    <property type="entry name" value="ALTRONATE/GALACTARATE DEHYDRATASE"/>
    <property type="match status" value="1"/>
</dbReference>
<accession>A0A3A4NQ37</accession>
<reference evidence="3 4" key="1">
    <citation type="journal article" date="2017" name="ISME J.">
        <title>Energy and carbon metabolisms in a deep terrestrial subsurface fluid microbial community.</title>
        <authorList>
            <person name="Momper L."/>
            <person name="Jungbluth S.P."/>
            <person name="Lee M.D."/>
            <person name="Amend J.P."/>
        </authorList>
    </citation>
    <scope>NUCLEOTIDE SEQUENCE [LARGE SCALE GENOMIC DNA]</scope>
    <source>
        <strain evidence="3">SURF_5</strain>
    </source>
</reference>
<dbReference type="SMART" id="SM00858">
    <property type="entry name" value="SAF"/>
    <property type="match status" value="1"/>
</dbReference>
<feature type="domain" description="SAF" evidence="2">
    <location>
        <begin position="12"/>
        <end position="84"/>
    </location>
</feature>
<dbReference type="Pfam" id="PF08666">
    <property type="entry name" value="SAF"/>
    <property type="match status" value="1"/>
</dbReference>
<dbReference type="AlphaFoldDB" id="A0A3A4NQ37"/>
<evidence type="ECO:0000313" key="4">
    <source>
        <dbReference type="Proteomes" id="UP000265882"/>
    </source>
</evidence>
<organism evidence="3 4">
    <name type="scientific">Abyssobacteria bacterium (strain SURF_5)</name>
    <dbReference type="NCBI Taxonomy" id="2093360"/>
    <lineage>
        <taxon>Bacteria</taxon>
        <taxon>Pseudomonadati</taxon>
        <taxon>Candidatus Hydrogenedentota</taxon>
        <taxon>Candidatus Abyssobacteria</taxon>
    </lineage>
</organism>
<dbReference type="GO" id="GO:0016829">
    <property type="term" value="F:lyase activity"/>
    <property type="evidence" value="ECO:0007669"/>
    <property type="project" value="UniProtKB-KW"/>
</dbReference>
<dbReference type="PANTHER" id="PTHR30536:SF5">
    <property type="entry name" value="ALTRONATE DEHYDRATASE"/>
    <property type="match status" value="1"/>
</dbReference>
<gene>
    <name evidence="3" type="ORF">C4520_08090</name>
</gene>
<proteinExistence type="predicted"/>
<keyword evidence="1" id="KW-0456">Lyase</keyword>
<dbReference type="GO" id="GO:0019698">
    <property type="term" value="P:D-galacturonate catabolic process"/>
    <property type="evidence" value="ECO:0007669"/>
    <property type="project" value="TreeGrafter"/>
</dbReference>
<sequence length="92" mass="10102">MKNNALKIDQKDNVAIAVHPIAKGEAVVVEGKPLVETIEDVDAGHKVALSEIRKGEEVFRYGEPIVEATRAIKKGEWVHVHNTQPIPGDLKD</sequence>
<comment type="caution">
    <text evidence="3">The sequence shown here is derived from an EMBL/GenBank/DDBJ whole genome shotgun (WGS) entry which is preliminary data.</text>
</comment>
<dbReference type="EMBL" id="QZKU01000056">
    <property type="protein sequence ID" value="RJP22557.1"/>
    <property type="molecule type" value="Genomic_DNA"/>
</dbReference>
<dbReference type="CDD" id="cd11613">
    <property type="entry name" value="SAF_AH_GD"/>
    <property type="match status" value="1"/>
</dbReference>
<dbReference type="InterPro" id="IPR013974">
    <property type="entry name" value="SAF"/>
</dbReference>
<dbReference type="InterPro" id="IPR052172">
    <property type="entry name" value="UxaA_altronate/galactarate_dh"/>
</dbReference>
<evidence type="ECO:0000256" key="1">
    <source>
        <dbReference type="ARBA" id="ARBA00023239"/>
    </source>
</evidence>
<dbReference type="Gene3D" id="2.30.130.110">
    <property type="match status" value="1"/>
</dbReference>
<dbReference type="InterPro" id="IPR044144">
    <property type="entry name" value="SAF_UxaA/GarD"/>
</dbReference>